<dbReference type="Proteomes" id="UP001178507">
    <property type="component" value="Unassembled WGS sequence"/>
</dbReference>
<reference evidence="2" key="1">
    <citation type="submission" date="2023-08" db="EMBL/GenBank/DDBJ databases">
        <authorList>
            <person name="Chen Y."/>
            <person name="Shah S."/>
            <person name="Dougan E. K."/>
            <person name="Thang M."/>
            <person name="Chan C."/>
        </authorList>
    </citation>
    <scope>NUCLEOTIDE SEQUENCE</scope>
</reference>
<gene>
    <name evidence="2" type="ORF">EVOR1521_LOCUS18437</name>
</gene>
<accession>A0AA36N416</accession>
<keyword evidence="3" id="KW-1185">Reference proteome</keyword>
<evidence type="ECO:0000313" key="2">
    <source>
        <dbReference type="EMBL" id="CAJ1393607.1"/>
    </source>
</evidence>
<feature type="compositionally biased region" description="Basic and acidic residues" evidence="1">
    <location>
        <begin position="165"/>
        <end position="174"/>
    </location>
</feature>
<feature type="region of interest" description="Disordered" evidence="1">
    <location>
        <begin position="165"/>
        <end position="185"/>
    </location>
</feature>
<evidence type="ECO:0000313" key="3">
    <source>
        <dbReference type="Proteomes" id="UP001178507"/>
    </source>
</evidence>
<dbReference type="AlphaFoldDB" id="A0AA36N416"/>
<organism evidence="2 3">
    <name type="scientific">Effrenium voratum</name>
    <dbReference type="NCBI Taxonomy" id="2562239"/>
    <lineage>
        <taxon>Eukaryota</taxon>
        <taxon>Sar</taxon>
        <taxon>Alveolata</taxon>
        <taxon>Dinophyceae</taxon>
        <taxon>Suessiales</taxon>
        <taxon>Symbiodiniaceae</taxon>
        <taxon>Effrenium</taxon>
    </lineage>
</organism>
<evidence type="ECO:0000256" key="1">
    <source>
        <dbReference type="SAM" id="MobiDB-lite"/>
    </source>
</evidence>
<comment type="caution">
    <text evidence="2">The sequence shown here is derived from an EMBL/GenBank/DDBJ whole genome shotgun (WGS) entry which is preliminary data.</text>
</comment>
<dbReference type="EMBL" id="CAUJNA010002602">
    <property type="protein sequence ID" value="CAJ1393607.1"/>
    <property type="molecule type" value="Genomic_DNA"/>
</dbReference>
<proteinExistence type="predicted"/>
<sequence>MAAFSDADSTIVLRHRPDECFRKCFHLESARRVFARWRYLILGQPISGDNGLTTNWATYTDIIAAGFILDPKDITKGTKCILPREKWASLPLELQPPVEQRQGGFEDSGEIGYMKPLKGFKTCRTGCKGEPNREPEVCDKRWHVFSGMEFQPGIFESNEGVKVYREKRPAKAPEEAASQPVSEKA</sequence>
<protein>
    <submittedName>
        <fullName evidence="2">Uncharacterized protein</fullName>
    </submittedName>
</protein>
<name>A0AA36N416_9DINO</name>